<dbReference type="Ensembl" id="ENSFHET00000019227.1">
    <property type="protein sequence ID" value="ENSFHEP00000012075.1"/>
    <property type="gene ID" value="ENSFHEG00000013524.1"/>
</dbReference>
<keyword evidence="3" id="KW-1185">Reference proteome</keyword>
<dbReference type="GeneTree" id="ENSGT00390000001017"/>
<evidence type="ECO:0000256" key="1">
    <source>
        <dbReference type="SAM" id="MobiDB-lite"/>
    </source>
</evidence>
<feature type="compositionally biased region" description="Low complexity" evidence="1">
    <location>
        <begin position="93"/>
        <end position="104"/>
    </location>
</feature>
<organism evidence="2 3">
    <name type="scientific">Fundulus heteroclitus</name>
    <name type="common">Killifish</name>
    <name type="synonym">Mummichog</name>
    <dbReference type="NCBI Taxonomy" id="8078"/>
    <lineage>
        <taxon>Eukaryota</taxon>
        <taxon>Metazoa</taxon>
        <taxon>Chordata</taxon>
        <taxon>Craniata</taxon>
        <taxon>Vertebrata</taxon>
        <taxon>Euteleostomi</taxon>
        <taxon>Actinopterygii</taxon>
        <taxon>Neopterygii</taxon>
        <taxon>Teleostei</taxon>
        <taxon>Neoteleostei</taxon>
        <taxon>Acanthomorphata</taxon>
        <taxon>Ovalentaria</taxon>
        <taxon>Atherinomorphae</taxon>
        <taxon>Cyprinodontiformes</taxon>
        <taxon>Fundulidae</taxon>
        <taxon>Fundulus</taxon>
    </lineage>
</organism>
<accession>A0A3Q2TAG1</accession>
<sequence length="193" mass="21853">MASKTAAGRARKVNFWTSQDRKLYPCNFAPDRLGNELKREEAPHLGPGSYEVHKFGTIMYDIQTKPESKRGYVLAARTAPRFPPFNKNQLTPSSQQYQLDQSQSRVPPPGTAPFGSNAHRFKETSHPAGDSPGPGTYSQDAVTNRKVSWPMCFGRPDWSNLPQLEKKALRVELTSDKEFVKQRSRLAYLSLYY</sequence>
<dbReference type="InterPro" id="IPR033602">
    <property type="entry name" value="CIMAP3"/>
</dbReference>
<evidence type="ECO:0000313" key="3">
    <source>
        <dbReference type="Proteomes" id="UP000265000"/>
    </source>
</evidence>
<dbReference type="GO" id="GO:0008092">
    <property type="term" value="F:cytoskeletal protein binding"/>
    <property type="evidence" value="ECO:0007669"/>
    <property type="project" value="TreeGrafter"/>
</dbReference>
<dbReference type="InterPro" id="IPR010736">
    <property type="entry name" value="SHIPPO-rpt"/>
</dbReference>
<dbReference type="Pfam" id="PF07004">
    <property type="entry name" value="SHIPPO-rpt"/>
    <property type="match status" value="2"/>
</dbReference>
<dbReference type="Proteomes" id="UP000265000">
    <property type="component" value="Unplaced"/>
</dbReference>
<dbReference type="OrthoDB" id="8189408at2759"/>
<name>A0A3Q2TAG1_FUNHE</name>
<dbReference type="AlphaFoldDB" id="A0A3Q2TAG1"/>
<dbReference type="PANTHER" id="PTHR31508:SF2">
    <property type="entry name" value="PROTEIN PITCHFORK"/>
    <property type="match status" value="1"/>
</dbReference>
<dbReference type="GO" id="GO:0031344">
    <property type="term" value="P:regulation of cell projection organization"/>
    <property type="evidence" value="ECO:0007669"/>
    <property type="project" value="TreeGrafter"/>
</dbReference>
<reference evidence="2" key="1">
    <citation type="submission" date="2025-08" db="UniProtKB">
        <authorList>
            <consortium name="Ensembl"/>
        </authorList>
    </citation>
    <scope>IDENTIFICATION</scope>
</reference>
<proteinExistence type="predicted"/>
<dbReference type="GeneID" id="105918282"/>
<dbReference type="STRING" id="8078.ENSFHEP00000012075"/>
<evidence type="ECO:0000313" key="2">
    <source>
        <dbReference type="Ensembl" id="ENSFHEP00000012075.1"/>
    </source>
</evidence>
<feature type="region of interest" description="Disordered" evidence="1">
    <location>
        <begin position="83"/>
        <end position="140"/>
    </location>
</feature>
<dbReference type="PANTHER" id="PTHR31508">
    <property type="entry name" value="PROTEIN PITCHFORK"/>
    <property type="match status" value="1"/>
</dbReference>
<reference evidence="2" key="2">
    <citation type="submission" date="2025-09" db="UniProtKB">
        <authorList>
            <consortium name="Ensembl"/>
        </authorList>
    </citation>
    <scope>IDENTIFICATION</scope>
</reference>
<protein>
    <submittedName>
        <fullName evidence="2">Primary cilia formation</fullName>
    </submittedName>
</protein>